<dbReference type="OMA" id="QRIGMAV"/>
<reference evidence="4 5" key="2">
    <citation type="journal article" date="2009" name="PLoS ONE">
        <title>An integrated genetic and cytogenetic map of the cucumber genome.</title>
        <authorList>
            <person name="Ren Y."/>
            <person name="Zhang Z."/>
            <person name="Liu J."/>
            <person name="Staub J.E."/>
            <person name="Han Y."/>
            <person name="Cheng Z."/>
            <person name="Li X."/>
            <person name="Lu J."/>
            <person name="Miao H."/>
            <person name="Kang H."/>
            <person name="Xie B."/>
            <person name="Gu X."/>
            <person name="Wang X."/>
            <person name="Du Y."/>
            <person name="Jin W."/>
            <person name="Huang S."/>
        </authorList>
    </citation>
    <scope>NUCLEOTIDE SEQUENCE [LARGE SCALE GENOMIC DNA]</scope>
    <source>
        <strain evidence="5">cv. 9930</strain>
    </source>
</reference>
<dbReference type="Gramene" id="KGN44794">
    <property type="protein sequence ID" value="KGN44794"/>
    <property type="gene ID" value="Csa_7G387780"/>
</dbReference>
<dbReference type="InterPro" id="IPR001810">
    <property type="entry name" value="F-box_dom"/>
</dbReference>
<dbReference type="PANTHER" id="PTHR46344">
    <property type="entry name" value="OS02G0202900 PROTEIN"/>
    <property type="match status" value="1"/>
</dbReference>
<dbReference type="SMART" id="SM00612">
    <property type="entry name" value="Kelch"/>
    <property type="match status" value="2"/>
</dbReference>
<evidence type="ECO:0000259" key="3">
    <source>
        <dbReference type="Pfam" id="PF00646"/>
    </source>
</evidence>
<evidence type="ECO:0000256" key="1">
    <source>
        <dbReference type="ARBA" id="ARBA00022441"/>
    </source>
</evidence>
<proteinExistence type="predicted"/>
<dbReference type="CDD" id="cd22152">
    <property type="entry name" value="F-box_AtAFR-like"/>
    <property type="match status" value="1"/>
</dbReference>
<keyword evidence="2" id="KW-0677">Repeat</keyword>
<evidence type="ECO:0000313" key="4">
    <source>
        <dbReference type="EMBL" id="KGN44794.1"/>
    </source>
</evidence>
<dbReference type="Pfam" id="PF01344">
    <property type="entry name" value="Kelch_1"/>
    <property type="match status" value="2"/>
</dbReference>
<dbReference type="KEGG" id="csv:101223206"/>
<dbReference type="Pfam" id="PF00646">
    <property type="entry name" value="F-box"/>
    <property type="match status" value="1"/>
</dbReference>
<dbReference type="InterPro" id="IPR006652">
    <property type="entry name" value="Kelch_1"/>
</dbReference>
<sequence length="347" mass="38872">MSGLIEGLPDAISLRCLAYIPYYLHPKLELVSRSWKAAIRSVELFRARQEVGFSEDFLCVCSYHPNNTWQLYDPLPNRWMTLPELPSKRMHLGNFCAVSTSQKLFVLGGRSDAVDPVTGDRDDNFSTNEVWSFDPITRTWSMRAPMLVPRAMFACCVVDGKIIVAGGFTSKSKSTSKAEMYDSEKDVWTPLPDLLQTHDSTCIGLVVRGKMHIVYNKVSTVQVLDSSEMKWRVEDYGWVLGLKAVVGDSLYVMNPLEGVVFKQYGRTWKVIALATQFAQRIGMAVVGFRGDLYAIGGGIHPNRTGGDLTKLSDVHVLNLRDEEPTWRCAAQMSRCQGTVLGCTELRI</sequence>
<dbReference type="PANTHER" id="PTHR46344:SF21">
    <property type="entry name" value="F-BOX_KELCH-REPEAT PROTEIN SKIP30 ISOFORM X2"/>
    <property type="match status" value="1"/>
</dbReference>
<name>A0A0A0K7B1_CUCSA</name>
<reference evidence="4 5" key="1">
    <citation type="journal article" date="2009" name="Nat. Genet.">
        <title>The genome of the cucumber, Cucumis sativus L.</title>
        <authorList>
            <person name="Huang S."/>
            <person name="Li R."/>
            <person name="Zhang Z."/>
            <person name="Li L."/>
            <person name="Gu X."/>
            <person name="Fan W."/>
            <person name="Lucas W.J."/>
            <person name="Wang X."/>
            <person name="Xie B."/>
            <person name="Ni P."/>
            <person name="Ren Y."/>
            <person name="Zhu H."/>
            <person name="Li J."/>
            <person name="Lin K."/>
            <person name="Jin W."/>
            <person name="Fei Z."/>
            <person name="Li G."/>
            <person name="Staub J."/>
            <person name="Kilian A."/>
            <person name="van der Vossen E.A."/>
            <person name="Wu Y."/>
            <person name="Guo J."/>
            <person name="He J."/>
            <person name="Jia Z."/>
            <person name="Ren Y."/>
            <person name="Tian G."/>
            <person name="Lu Y."/>
            <person name="Ruan J."/>
            <person name="Qian W."/>
            <person name="Wang M."/>
            <person name="Huang Q."/>
            <person name="Li B."/>
            <person name="Xuan Z."/>
            <person name="Cao J."/>
            <person name="Asan"/>
            <person name="Wu Z."/>
            <person name="Zhang J."/>
            <person name="Cai Q."/>
            <person name="Bai Y."/>
            <person name="Zhao B."/>
            <person name="Han Y."/>
            <person name="Li Y."/>
            <person name="Li X."/>
            <person name="Wang S."/>
            <person name="Shi Q."/>
            <person name="Liu S."/>
            <person name="Cho W.K."/>
            <person name="Kim J.Y."/>
            <person name="Xu Y."/>
            <person name="Heller-Uszynska K."/>
            <person name="Miao H."/>
            <person name="Cheng Z."/>
            <person name="Zhang S."/>
            <person name="Wu J."/>
            <person name="Yang Y."/>
            <person name="Kang H."/>
            <person name="Li M."/>
            <person name="Liang H."/>
            <person name="Ren X."/>
            <person name="Shi Z."/>
            <person name="Wen M."/>
            <person name="Jian M."/>
            <person name="Yang H."/>
            <person name="Zhang G."/>
            <person name="Yang Z."/>
            <person name="Chen R."/>
            <person name="Liu S."/>
            <person name="Li J."/>
            <person name="Ma L."/>
            <person name="Liu H."/>
            <person name="Zhou Y."/>
            <person name="Zhao J."/>
            <person name="Fang X."/>
            <person name="Li G."/>
            <person name="Fang L."/>
            <person name="Li Y."/>
            <person name="Liu D."/>
            <person name="Zheng H."/>
            <person name="Zhang Y."/>
            <person name="Qin N."/>
            <person name="Li Z."/>
            <person name="Yang G."/>
            <person name="Yang S."/>
            <person name="Bolund L."/>
            <person name="Kristiansen K."/>
            <person name="Zheng H."/>
            <person name="Li S."/>
            <person name="Zhang X."/>
            <person name="Yang H."/>
            <person name="Wang J."/>
            <person name="Sun R."/>
            <person name="Zhang B."/>
            <person name="Jiang S."/>
            <person name="Wang J."/>
            <person name="Du Y."/>
            <person name="Li S."/>
        </authorList>
    </citation>
    <scope>NUCLEOTIDE SEQUENCE [LARGE SCALE GENOMIC DNA]</scope>
    <source>
        <strain evidence="5">cv. 9930</strain>
    </source>
</reference>
<dbReference type="OrthoDB" id="45365at2759"/>
<gene>
    <name evidence="4" type="ORF">Csa_7G387780</name>
</gene>
<dbReference type="InterPro" id="IPR015915">
    <property type="entry name" value="Kelch-typ_b-propeller"/>
</dbReference>
<dbReference type="AlphaFoldDB" id="A0A0A0K7B1"/>
<accession>A0A0A0K7B1</accession>
<reference evidence="4 5" key="3">
    <citation type="journal article" date="2010" name="BMC Genomics">
        <title>Transcriptome sequencing and comparative analysis of cucumber flowers with different sex types.</title>
        <authorList>
            <person name="Guo S."/>
            <person name="Zheng Y."/>
            <person name="Joung J.G."/>
            <person name="Liu S."/>
            <person name="Zhang Z."/>
            <person name="Crasta O.R."/>
            <person name="Sobral B.W."/>
            <person name="Xu Y."/>
            <person name="Huang S."/>
            <person name="Fei Z."/>
        </authorList>
    </citation>
    <scope>NUCLEOTIDE SEQUENCE [LARGE SCALE GENOMIC DNA]</scope>
    <source>
        <strain evidence="5">cv. 9930</strain>
    </source>
</reference>
<reference evidence="4 5" key="4">
    <citation type="journal article" date="2011" name="BMC Genomics">
        <title>RNA-Seq improves annotation of protein-coding genes in the cucumber genome.</title>
        <authorList>
            <person name="Li Z."/>
            <person name="Zhang Z."/>
            <person name="Yan P."/>
            <person name="Huang S."/>
            <person name="Fei Z."/>
            <person name="Lin K."/>
        </authorList>
    </citation>
    <scope>NUCLEOTIDE SEQUENCE [LARGE SCALE GENOMIC DNA]</scope>
    <source>
        <strain evidence="5">cv. 9930</strain>
    </source>
</reference>
<dbReference type="Gene3D" id="2.120.10.80">
    <property type="entry name" value="Kelch-type beta propeller"/>
    <property type="match status" value="1"/>
</dbReference>
<keyword evidence="5" id="KW-1185">Reference proteome</keyword>
<dbReference type="EMBL" id="CM002928">
    <property type="protein sequence ID" value="KGN44794.1"/>
    <property type="molecule type" value="Genomic_DNA"/>
</dbReference>
<evidence type="ECO:0000313" key="5">
    <source>
        <dbReference type="Proteomes" id="UP000029981"/>
    </source>
</evidence>
<evidence type="ECO:0000256" key="2">
    <source>
        <dbReference type="ARBA" id="ARBA00022737"/>
    </source>
</evidence>
<dbReference type="eggNOG" id="KOG1072">
    <property type="taxonomic scope" value="Eukaryota"/>
</dbReference>
<dbReference type="SUPFAM" id="SSF117281">
    <property type="entry name" value="Kelch motif"/>
    <property type="match status" value="1"/>
</dbReference>
<keyword evidence="1" id="KW-0880">Kelch repeat</keyword>
<organism evidence="4 5">
    <name type="scientific">Cucumis sativus</name>
    <name type="common">Cucumber</name>
    <dbReference type="NCBI Taxonomy" id="3659"/>
    <lineage>
        <taxon>Eukaryota</taxon>
        <taxon>Viridiplantae</taxon>
        <taxon>Streptophyta</taxon>
        <taxon>Embryophyta</taxon>
        <taxon>Tracheophyta</taxon>
        <taxon>Spermatophyta</taxon>
        <taxon>Magnoliopsida</taxon>
        <taxon>eudicotyledons</taxon>
        <taxon>Gunneridae</taxon>
        <taxon>Pentapetalae</taxon>
        <taxon>rosids</taxon>
        <taxon>fabids</taxon>
        <taxon>Cucurbitales</taxon>
        <taxon>Cucurbitaceae</taxon>
        <taxon>Benincaseae</taxon>
        <taxon>Cucumis</taxon>
    </lineage>
</organism>
<protein>
    <recommendedName>
        <fullName evidence="3">F-box domain-containing protein</fullName>
    </recommendedName>
</protein>
<dbReference type="Proteomes" id="UP000029981">
    <property type="component" value="Chromosome 7"/>
</dbReference>
<feature type="domain" description="F-box" evidence="3">
    <location>
        <begin position="6"/>
        <end position="46"/>
    </location>
</feature>